<gene>
    <name evidence="6" type="ORF">IV203_000513</name>
</gene>
<protein>
    <recommendedName>
        <fullName evidence="2">4-hydroxyphenylpyruvate dioxygenase</fullName>
        <ecNumber evidence="2">1.13.11.27</ecNumber>
    </recommendedName>
</protein>
<evidence type="ECO:0000256" key="4">
    <source>
        <dbReference type="ARBA" id="ARBA00023232"/>
    </source>
</evidence>
<dbReference type="InterPro" id="IPR005956">
    <property type="entry name" value="4OHPhenylPyrv_dOase"/>
</dbReference>
<dbReference type="GO" id="GO:0006559">
    <property type="term" value="P:L-phenylalanine catabolic process"/>
    <property type="evidence" value="ECO:0007669"/>
    <property type="project" value="UniProtKB-KW"/>
</dbReference>
<dbReference type="Proteomes" id="UP000693970">
    <property type="component" value="Unassembled WGS sequence"/>
</dbReference>
<evidence type="ECO:0000313" key="6">
    <source>
        <dbReference type="EMBL" id="KAG7355827.1"/>
    </source>
</evidence>
<reference evidence="6" key="2">
    <citation type="submission" date="2021-04" db="EMBL/GenBank/DDBJ databases">
        <authorList>
            <person name="Podell S."/>
        </authorList>
    </citation>
    <scope>NUCLEOTIDE SEQUENCE</scope>
    <source>
        <strain evidence="6">Hildebrandi</strain>
    </source>
</reference>
<evidence type="ECO:0000313" key="7">
    <source>
        <dbReference type="Proteomes" id="UP000693970"/>
    </source>
</evidence>
<dbReference type="AlphaFoldDB" id="A0A9K3PQC1"/>
<organism evidence="6 7">
    <name type="scientific">Nitzschia inconspicua</name>
    <dbReference type="NCBI Taxonomy" id="303405"/>
    <lineage>
        <taxon>Eukaryota</taxon>
        <taxon>Sar</taxon>
        <taxon>Stramenopiles</taxon>
        <taxon>Ochrophyta</taxon>
        <taxon>Bacillariophyta</taxon>
        <taxon>Bacillariophyceae</taxon>
        <taxon>Bacillariophycidae</taxon>
        <taxon>Bacillariales</taxon>
        <taxon>Bacillariaceae</taxon>
        <taxon>Nitzschia</taxon>
    </lineage>
</organism>
<keyword evidence="3" id="KW-0828">Tyrosine catabolism</keyword>
<feature type="region of interest" description="Disordered" evidence="5">
    <location>
        <begin position="1"/>
        <end position="27"/>
    </location>
</feature>
<evidence type="ECO:0000256" key="1">
    <source>
        <dbReference type="ARBA" id="ARBA00005162"/>
    </source>
</evidence>
<dbReference type="EC" id="1.13.11.27" evidence="2"/>
<dbReference type="PANTHER" id="PTHR11959:SF1">
    <property type="entry name" value="4-HYDROXYPHENYLPYRUVATE DIOXYGENASE"/>
    <property type="match status" value="1"/>
</dbReference>
<dbReference type="PANTHER" id="PTHR11959">
    <property type="entry name" value="4-HYDROXYPHENYLPYRUVATE DIOXYGENASE"/>
    <property type="match status" value="1"/>
</dbReference>
<reference evidence="6" key="1">
    <citation type="journal article" date="2021" name="Sci. Rep.">
        <title>Diploid genomic architecture of Nitzschia inconspicua, an elite biomass production diatom.</title>
        <authorList>
            <person name="Oliver A."/>
            <person name="Podell S."/>
            <person name="Pinowska A."/>
            <person name="Traller J.C."/>
            <person name="Smith S.R."/>
            <person name="McClure R."/>
            <person name="Beliaev A."/>
            <person name="Bohutskyi P."/>
            <person name="Hill E.A."/>
            <person name="Rabines A."/>
            <person name="Zheng H."/>
            <person name="Allen L.Z."/>
            <person name="Kuo A."/>
            <person name="Grigoriev I.V."/>
            <person name="Allen A.E."/>
            <person name="Hazlebeck D."/>
            <person name="Allen E.E."/>
        </authorList>
    </citation>
    <scope>NUCLEOTIDE SEQUENCE</scope>
    <source>
        <strain evidence="6">Hildebrandi</strain>
    </source>
</reference>
<keyword evidence="7" id="KW-1185">Reference proteome</keyword>
<keyword evidence="4" id="KW-0585">Phenylalanine catabolism</keyword>
<comment type="caution">
    <text evidence="6">The sequence shown here is derived from an EMBL/GenBank/DDBJ whole genome shotgun (WGS) entry which is preliminary data.</text>
</comment>
<accession>A0A9K3PQC1</accession>
<dbReference type="GO" id="GO:0006572">
    <property type="term" value="P:L-tyrosine catabolic process"/>
    <property type="evidence" value="ECO:0007669"/>
    <property type="project" value="UniProtKB-KW"/>
</dbReference>
<dbReference type="OrthoDB" id="414569at2759"/>
<dbReference type="GO" id="GO:0003868">
    <property type="term" value="F:4-hydroxyphenylpyruvate dioxygenase activity"/>
    <property type="evidence" value="ECO:0007669"/>
    <property type="project" value="UniProtKB-EC"/>
</dbReference>
<name>A0A9K3PQC1_9STRA</name>
<dbReference type="EMBL" id="JAGRRH010000015">
    <property type="protein sequence ID" value="KAG7355827.1"/>
    <property type="molecule type" value="Genomic_DNA"/>
</dbReference>
<comment type="pathway">
    <text evidence="1">Amino-acid degradation; L-phenylalanine degradation; acetoacetate and fumarate from L-phenylalanine: step 3/6.</text>
</comment>
<sequence>MVPPLKDDETWTERLHRGDSSPTATHEKSNLMVEAGAAERATAFPQVKFSHIHIYVDCLDHLHDYKKQENDLCDFAAALNLEQNKYIDKSGKRQLWQSIAAGEQFLEYEIPEFVPQNRDVIKQLMAGFGMRVTGLHHGCGTKSFLVTTKDLGGVQIVVTAKDPSSNVSWNDGKREYYQHFDQGNIDRFYQNQNGRQGIAVLGFHVDNVEAVYLRYQQLHPNLIHYHGTYGSTSILEVYAYYQHDWDHTEVNSSNKKPDVGTLLRFVETREGFGSAAFCVLPGLEQVHADFDDESRPAYFDHWVSNVFSRTEFLGTLHETLGFESKVDFNAGVVAAGEAQIESTVTGNESTLVTADKDIVLQDQSQVYLPINNALSPVGHVHGFLDEIGQGVQHIANRVENLVEFVSHCNEFREITGEGFTFLQIPRSYYGVLSSKYLADKAKISTELAEIVVNICFDTKIASLDGAVDLEISSDVVFKALDKELMETPFKELYLEARERLVEAILASRYSNLYNLLRNHVSESTYLDLVKNKILCDVQGQDVLYQIFTCKILLKEVADEAPFFEFIQRVCSECESDDGCPTKVKAGCGGFGIRNFLTLFLSIELTKAMREVSEATVAGDKSRVVLAQRKVDCFTDQLNESNPILTQISDAMTEEGVCVEKLKGAEGKSDGTAIAFWREKKLAAERKKIEGNERLMECSHRYEELMRKLRNEMND</sequence>
<evidence type="ECO:0000256" key="5">
    <source>
        <dbReference type="SAM" id="MobiDB-lite"/>
    </source>
</evidence>
<proteinExistence type="predicted"/>
<evidence type="ECO:0000256" key="2">
    <source>
        <dbReference type="ARBA" id="ARBA00013222"/>
    </source>
</evidence>
<evidence type="ECO:0000256" key="3">
    <source>
        <dbReference type="ARBA" id="ARBA00022878"/>
    </source>
</evidence>